<dbReference type="InterPro" id="IPR017941">
    <property type="entry name" value="Rieske_2Fe-2S"/>
</dbReference>
<name>A0A1G7M7K6_9BACT</name>
<dbReference type="GO" id="GO:0051537">
    <property type="term" value="F:2 iron, 2 sulfur cluster binding"/>
    <property type="evidence" value="ECO:0007669"/>
    <property type="project" value="UniProtKB-KW"/>
</dbReference>
<evidence type="ECO:0000256" key="3">
    <source>
        <dbReference type="ARBA" id="ARBA00023004"/>
    </source>
</evidence>
<evidence type="ECO:0000259" key="5">
    <source>
        <dbReference type="PROSITE" id="PS51296"/>
    </source>
</evidence>
<protein>
    <submittedName>
        <fullName evidence="6">Rieske [2Fe-2S] domain-containing protein</fullName>
    </submittedName>
</protein>
<keyword evidence="7" id="KW-1185">Reference proteome</keyword>
<dbReference type="Pfam" id="PF00355">
    <property type="entry name" value="Rieske"/>
    <property type="match status" value="1"/>
</dbReference>
<keyword evidence="2" id="KW-0479">Metal-binding</keyword>
<evidence type="ECO:0000256" key="1">
    <source>
        <dbReference type="ARBA" id="ARBA00022714"/>
    </source>
</evidence>
<dbReference type="InterPro" id="IPR036922">
    <property type="entry name" value="Rieske_2Fe-2S_sf"/>
</dbReference>
<gene>
    <name evidence="6" type="ORF">SAMN04487996_111183</name>
</gene>
<dbReference type="Proteomes" id="UP000198748">
    <property type="component" value="Unassembled WGS sequence"/>
</dbReference>
<keyword evidence="3" id="KW-0408">Iron</keyword>
<dbReference type="SUPFAM" id="SSF50022">
    <property type="entry name" value="ISP domain"/>
    <property type="match status" value="1"/>
</dbReference>
<evidence type="ECO:0000256" key="4">
    <source>
        <dbReference type="ARBA" id="ARBA00023014"/>
    </source>
</evidence>
<feature type="domain" description="Rieske" evidence="5">
    <location>
        <begin position="54"/>
        <end position="144"/>
    </location>
</feature>
<evidence type="ECO:0000256" key="2">
    <source>
        <dbReference type="ARBA" id="ARBA00022723"/>
    </source>
</evidence>
<evidence type="ECO:0000313" key="6">
    <source>
        <dbReference type="EMBL" id="SDF57717.1"/>
    </source>
</evidence>
<dbReference type="OrthoDB" id="165343at2"/>
<proteinExistence type="predicted"/>
<dbReference type="GO" id="GO:0046872">
    <property type="term" value="F:metal ion binding"/>
    <property type="evidence" value="ECO:0007669"/>
    <property type="project" value="UniProtKB-KW"/>
</dbReference>
<dbReference type="EMBL" id="FNAN01000011">
    <property type="protein sequence ID" value="SDF57717.1"/>
    <property type="molecule type" value="Genomic_DNA"/>
</dbReference>
<keyword evidence="4" id="KW-0411">Iron-sulfur</keyword>
<dbReference type="STRING" id="659014.SAMN04487996_111183"/>
<reference evidence="7" key="1">
    <citation type="submission" date="2016-10" db="EMBL/GenBank/DDBJ databases">
        <authorList>
            <person name="Varghese N."/>
            <person name="Submissions S."/>
        </authorList>
    </citation>
    <scope>NUCLEOTIDE SEQUENCE [LARGE SCALE GENOMIC DNA]</scope>
    <source>
        <strain evidence="7">DSM 25329</strain>
    </source>
</reference>
<keyword evidence="1" id="KW-0001">2Fe-2S</keyword>
<evidence type="ECO:0000313" key="7">
    <source>
        <dbReference type="Proteomes" id="UP000198748"/>
    </source>
</evidence>
<dbReference type="Gene3D" id="2.102.10.10">
    <property type="entry name" value="Rieske [2Fe-2S] iron-sulphur domain"/>
    <property type="match status" value="1"/>
</dbReference>
<sequence>MNSTGHAQNLSRHAFLRKLGFGGAALSAIYFGSHLQSCTNDRVNPAPTNMTLDLNDPAYAALKSNGGYVVKDGVVIARSNTGSYIAATRTCSHEGRNEVIYQTDHFYCTAHGAKYDNTGKGLNSEGRKGIAVYTTSLTDQVLTITA</sequence>
<accession>A0A1G7M7K6</accession>
<organism evidence="6 7">
    <name type="scientific">Dyadobacter soli</name>
    <dbReference type="NCBI Taxonomy" id="659014"/>
    <lineage>
        <taxon>Bacteria</taxon>
        <taxon>Pseudomonadati</taxon>
        <taxon>Bacteroidota</taxon>
        <taxon>Cytophagia</taxon>
        <taxon>Cytophagales</taxon>
        <taxon>Spirosomataceae</taxon>
        <taxon>Dyadobacter</taxon>
    </lineage>
</organism>
<dbReference type="PROSITE" id="PS51296">
    <property type="entry name" value="RIESKE"/>
    <property type="match status" value="1"/>
</dbReference>
<dbReference type="AlphaFoldDB" id="A0A1G7M7K6"/>
<dbReference type="RefSeq" id="WP_090153505.1">
    <property type="nucleotide sequence ID" value="NZ_FNAN01000011.1"/>
</dbReference>